<evidence type="ECO:0000313" key="2">
    <source>
        <dbReference type="Proteomes" id="UP000182060"/>
    </source>
</evidence>
<protein>
    <submittedName>
        <fullName evidence="1">Uncharacterized protein</fullName>
    </submittedName>
</protein>
<gene>
    <name evidence="1" type="ORF">AOC25_06780</name>
</gene>
<name>A0AAC9ISK8_9BURK</name>
<organism evidence="1 2">
    <name type="scientific">Polynucleobacter asymbioticus</name>
    <dbReference type="NCBI Taxonomy" id="576611"/>
    <lineage>
        <taxon>Bacteria</taxon>
        <taxon>Pseudomonadati</taxon>
        <taxon>Pseudomonadota</taxon>
        <taxon>Betaproteobacteria</taxon>
        <taxon>Burkholderiales</taxon>
        <taxon>Burkholderiaceae</taxon>
        <taxon>Polynucleobacter</taxon>
    </lineage>
</organism>
<reference evidence="1" key="1">
    <citation type="journal article" date="2017" name="Appl. Environ. Microbiol.">
        <title>Microdiversification of a pelagic Polynucleobacter species is mainly driven by acquisition of genomic islands from a partially interspecific gene pool.</title>
        <authorList>
            <person name="Hoetzinger M."/>
            <person name="Hahn M.W."/>
            <person name="Jezberova J."/>
            <person name="Schmidt J."/>
            <person name="Koll U."/>
        </authorList>
    </citation>
    <scope>NUCLEOTIDE SEQUENCE</scope>
    <source>
        <strain evidence="1">MWH-RechtKol4</strain>
    </source>
</reference>
<proteinExistence type="predicted"/>
<dbReference type="AlphaFoldDB" id="A0AAC9ISK8"/>
<sequence>MTSATAPVGAGIAQPIQNLTDDYDNPMPGVTVQNTGSLPVGNPVPPPENVGIAPTGLVGTNLTTGLNNQNQQNYQNWMNNNPGLAKTTDTDMQGAWLNGMKPGWQYQYAQPTHPAFSDKSIYHGQNGQLGGSWTHDNEGRPIGFTPTQQNIQNAGGWPGLQQHFANHYPQTLLTNPGQPGQRPQSTAIAGNFTGVAGANNPMNTAANQVANGLVLN</sequence>
<evidence type="ECO:0000313" key="1">
    <source>
        <dbReference type="EMBL" id="APC01336.1"/>
    </source>
</evidence>
<dbReference type="EMBL" id="CP015017">
    <property type="protein sequence ID" value="APC01336.1"/>
    <property type="molecule type" value="Genomic_DNA"/>
</dbReference>
<accession>A0AAC9ISK8</accession>
<dbReference type="Proteomes" id="UP000182060">
    <property type="component" value="Chromosome"/>
</dbReference>